<evidence type="ECO:0000313" key="2">
    <source>
        <dbReference type="EnsemblPlants" id="OB09G23620.1"/>
    </source>
</evidence>
<feature type="region of interest" description="Disordered" evidence="1">
    <location>
        <begin position="16"/>
        <end position="64"/>
    </location>
</feature>
<keyword evidence="3" id="KW-1185">Reference proteome</keyword>
<evidence type="ECO:0000256" key="1">
    <source>
        <dbReference type="SAM" id="MobiDB-lite"/>
    </source>
</evidence>
<dbReference type="HOGENOM" id="CLU_2874542_0_0_1"/>
<organism evidence="2">
    <name type="scientific">Oryza brachyantha</name>
    <name type="common">malo sina</name>
    <dbReference type="NCBI Taxonomy" id="4533"/>
    <lineage>
        <taxon>Eukaryota</taxon>
        <taxon>Viridiplantae</taxon>
        <taxon>Streptophyta</taxon>
        <taxon>Embryophyta</taxon>
        <taxon>Tracheophyta</taxon>
        <taxon>Spermatophyta</taxon>
        <taxon>Magnoliopsida</taxon>
        <taxon>Liliopsida</taxon>
        <taxon>Poales</taxon>
        <taxon>Poaceae</taxon>
        <taxon>BOP clade</taxon>
        <taxon>Oryzoideae</taxon>
        <taxon>Oryzeae</taxon>
        <taxon>Oryzinae</taxon>
        <taxon>Oryza</taxon>
    </lineage>
</organism>
<evidence type="ECO:0000313" key="3">
    <source>
        <dbReference type="Proteomes" id="UP000006038"/>
    </source>
</evidence>
<sequence length="64" mass="6661">RTNHSALSLSLSLVLSRGPEEETATAHRPVAKGPAAPARRALHPPRAPPVAVLLSPLPPPAPQH</sequence>
<name>J3MZD3_ORYBR</name>
<dbReference type="AlphaFoldDB" id="J3MZD3"/>
<reference evidence="2" key="2">
    <citation type="submission" date="2013-04" db="UniProtKB">
        <authorList>
            <consortium name="EnsemblPlants"/>
        </authorList>
    </citation>
    <scope>IDENTIFICATION</scope>
</reference>
<reference evidence="2" key="1">
    <citation type="journal article" date="2013" name="Nat. Commun.">
        <title>Whole-genome sequencing of Oryza brachyantha reveals mechanisms underlying Oryza genome evolution.</title>
        <authorList>
            <person name="Chen J."/>
            <person name="Huang Q."/>
            <person name="Gao D."/>
            <person name="Wang J."/>
            <person name="Lang Y."/>
            <person name="Liu T."/>
            <person name="Li B."/>
            <person name="Bai Z."/>
            <person name="Luis Goicoechea J."/>
            <person name="Liang C."/>
            <person name="Chen C."/>
            <person name="Zhang W."/>
            <person name="Sun S."/>
            <person name="Liao Y."/>
            <person name="Zhang X."/>
            <person name="Yang L."/>
            <person name="Song C."/>
            <person name="Wang M."/>
            <person name="Shi J."/>
            <person name="Liu G."/>
            <person name="Liu J."/>
            <person name="Zhou H."/>
            <person name="Zhou W."/>
            <person name="Yu Q."/>
            <person name="An N."/>
            <person name="Chen Y."/>
            <person name="Cai Q."/>
            <person name="Wang B."/>
            <person name="Liu B."/>
            <person name="Min J."/>
            <person name="Huang Y."/>
            <person name="Wu H."/>
            <person name="Li Z."/>
            <person name="Zhang Y."/>
            <person name="Yin Y."/>
            <person name="Song W."/>
            <person name="Jiang J."/>
            <person name="Jackson S.A."/>
            <person name="Wing R.A."/>
            <person name="Wang J."/>
            <person name="Chen M."/>
        </authorList>
    </citation>
    <scope>NUCLEOTIDE SEQUENCE [LARGE SCALE GENOMIC DNA]</scope>
    <source>
        <strain evidence="2">cv. IRGC 101232</strain>
    </source>
</reference>
<accession>J3MZD3</accession>
<proteinExistence type="predicted"/>
<protein>
    <submittedName>
        <fullName evidence="2">Uncharacterized protein</fullName>
    </submittedName>
</protein>
<dbReference type="Gramene" id="OB09G23620.1">
    <property type="protein sequence ID" value="OB09G23620.1"/>
    <property type="gene ID" value="OB09G23620"/>
</dbReference>
<dbReference type="EnsemblPlants" id="OB09G23620.1">
    <property type="protein sequence ID" value="OB09G23620.1"/>
    <property type="gene ID" value="OB09G23620"/>
</dbReference>
<dbReference type="Proteomes" id="UP000006038">
    <property type="component" value="Chromosome 9"/>
</dbReference>